<gene>
    <name evidence="8" type="ORF">ACH50_18670</name>
</gene>
<feature type="transmembrane region" description="Helical" evidence="6">
    <location>
        <begin position="44"/>
        <end position="65"/>
    </location>
</feature>
<dbReference type="InterPro" id="IPR001633">
    <property type="entry name" value="EAL_dom"/>
</dbReference>
<dbReference type="OrthoDB" id="5900110at2"/>
<keyword evidence="5 6" id="KW-0472">Membrane</keyword>
<dbReference type="CDD" id="cd01948">
    <property type="entry name" value="EAL"/>
    <property type="match status" value="1"/>
</dbReference>
<protein>
    <submittedName>
        <fullName evidence="8">C-di-GMP phosphodiesterase</fullName>
    </submittedName>
</protein>
<feature type="transmembrane region" description="Helical" evidence="6">
    <location>
        <begin position="169"/>
        <end position="190"/>
    </location>
</feature>
<accession>A0A0J8Y7B4</accession>
<keyword evidence="9" id="KW-1185">Reference proteome</keyword>
<comment type="subcellular location">
    <subcellularLocation>
        <location evidence="1">Cell membrane</location>
        <topology evidence="1">Multi-pass membrane protein</topology>
    </subcellularLocation>
</comment>
<evidence type="ECO:0000256" key="6">
    <source>
        <dbReference type="SAM" id="Phobius"/>
    </source>
</evidence>
<dbReference type="PANTHER" id="PTHR33121:SF64">
    <property type="entry name" value="CYCLIC DI-GMP PHOSPHODIESTERASE PDEF"/>
    <property type="match status" value="1"/>
</dbReference>
<dbReference type="EMBL" id="LFEJ01000024">
    <property type="protein sequence ID" value="KMV33274.1"/>
    <property type="molecule type" value="Genomic_DNA"/>
</dbReference>
<feature type="transmembrane region" description="Helical" evidence="6">
    <location>
        <begin position="14"/>
        <end position="32"/>
    </location>
</feature>
<dbReference type="STRING" id="1121863.GCA_000621185_03610"/>
<dbReference type="PROSITE" id="PS50883">
    <property type="entry name" value="EAL"/>
    <property type="match status" value="1"/>
</dbReference>
<dbReference type="Pfam" id="PF00563">
    <property type="entry name" value="EAL"/>
    <property type="match status" value="1"/>
</dbReference>
<dbReference type="InterPro" id="IPR000160">
    <property type="entry name" value="GGDEF_dom"/>
</dbReference>
<evidence type="ECO:0000256" key="5">
    <source>
        <dbReference type="ARBA" id="ARBA00023136"/>
    </source>
</evidence>
<proteinExistence type="predicted"/>
<dbReference type="InterPro" id="IPR050706">
    <property type="entry name" value="Cyclic-di-GMP_PDE-like"/>
</dbReference>
<feature type="transmembrane region" description="Helical" evidence="6">
    <location>
        <begin position="263"/>
        <end position="282"/>
    </location>
</feature>
<evidence type="ECO:0000313" key="8">
    <source>
        <dbReference type="EMBL" id="KMV33274.1"/>
    </source>
</evidence>
<dbReference type="GO" id="GO:0071111">
    <property type="term" value="F:cyclic-guanylate-specific phosphodiesterase activity"/>
    <property type="evidence" value="ECO:0007669"/>
    <property type="project" value="InterPro"/>
</dbReference>
<dbReference type="AlphaFoldDB" id="A0A0J8Y7B4"/>
<feature type="transmembrane region" description="Helical" evidence="6">
    <location>
        <begin position="85"/>
        <end position="106"/>
    </location>
</feature>
<keyword evidence="4 6" id="KW-1133">Transmembrane helix</keyword>
<feature type="domain" description="EAL" evidence="7">
    <location>
        <begin position="493"/>
        <end position="740"/>
    </location>
</feature>
<keyword evidence="3 6" id="KW-0812">Transmembrane</keyword>
<reference evidence="8 9" key="1">
    <citation type="submission" date="2015-06" db="EMBL/GenBank/DDBJ databases">
        <title>Genome sequencing of Cronobacter sp. strain DJ34 isolated from petroleum contaminated sludge of Duliajan Oil Fields, Assam, India.</title>
        <authorList>
            <person name="Pal S."/>
            <person name="Banerjee T.D."/>
            <person name="Roy A."/>
            <person name="Sar P."/>
            <person name="Kazy S.K."/>
        </authorList>
    </citation>
    <scope>NUCLEOTIDE SEQUENCE [LARGE SCALE GENOMIC DNA]</scope>
    <source>
        <strain evidence="8 9">DJ34</strain>
    </source>
</reference>
<feature type="transmembrane region" description="Helical" evidence="6">
    <location>
        <begin position="211"/>
        <end position="232"/>
    </location>
</feature>
<evidence type="ECO:0000256" key="3">
    <source>
        <dbReference type="ARBA" id="ARBA00022692"/>
    </source>
</evidence>
<dbReference type="InterPro" id="IPR035919">
    <property type="entry name" value="EAL_sf"/>
</dbReference>
<name>A0A0J8Y7B4_9ENTR</name>
<dbReference type="Proteomes" id="UP000037315">
    <property type="component" value="Unassembled WGS sequence"/>
</dbReference>
<evidence type="ECO:0000256" key="1">
    <source>
        <dbReference type="ARBA" id="ARBA00004651"/>
    </source>
</evidence>
<evidence type="ECO:0000256" key="4">
    <source>
        <dbReference type="ARBA" id="ARBA00022989"/>
    </source>
</evidence>
<dbReference type="Gene3D" id="3.20.20.450">
    <property type="entry name" value="EAL domain"/>
    <property type="match status" value="1"/>
</dbReference>
<dbReference type="PANTHER" id="PTHR33121">
    <property type="entry name" value="CYCLIC DI-GMP PHOSPHODIESTERASE PDEF"/>
    <property type="match status" value="1"/>
</dbReference>
<sequence>MQPKTILNMFKQKWWGLPLILPLVLLPLARLCNTITSIDGVPVMLYYLPLALVTALLLFYGWAALPGIVLGLVVNYHAFRCKSDVLIIVIHFLLSALLSWGGYRVFATRMAPVSGWYSKCTGQRLFWLVFVNASVFILFYQFATFFGLYDEHVRLMGENPFTLLMLVNYQAVLVGCLTGIPLFCLIIRAIRHPRYLKAFVSQMRSQCDKRVTKAELGIWFALLGGLFLLLLLPLGPDSTIFSTNYSLSLLLPLMLWGAMRFGYFLVITVWTPLLVLLCHYFYRYFPPLPDYNFQLVINSSSYGIFSLVIIFMALTSTRQRVVHQRGRRLALIDPLFHLPNLRALSRDLGDTPWSILCFIRIPELDLLGRNYGLMLRVYYKQRMAAWLREVMERDELTYQLSGHDMVLRLRTESHPERIDRLAQHIRQFRFMWDGMPLQPQVGISYSFVRTPVTHLHLLLGEMSTMADLSLVTNRPESVQDRGANHIQQAVKRKVDMFNELQHALDHNQFVLMAQPIEGARGDDYYEVLLRMQGKHGELILPERFLPVAQEFGLSSRIDLMVLENTLAFMAKWREKMPACRFAVNLTASSLCRTLFPNEVHALLTRYQIEAWQLIFEITESNSPGHYEQTHQNVQRLRAMGCRIAIDDFGTGYASYSRLKNIDADMMKIDGSFIRNLAVSSLDYQIVESMCHLARMKKMQIVAEFVENEATGELVRSLGIDYLQGFLIGHPLPLESLVADN</sequence>
<evidence type="ECO:0000259" key="7">
    <source>
        <dbReference type="PROSITE" id="PS50883"/>
    </source>
</evidence>
<dbReference type="InterPro" id="IPR007895">
    <property type="entry name" value="MASE1"/>
</dbReference>
<feature type="transmembrane region" description="Helical" evidence="6">
    <location>
        <begin position="294"/>
        <end position="315"/>
    </location>
</feature>
<evidence type="ECO:0000313" key="9">
    <source>
        <dbReference type="Proteomes" id="UP000037315"/>
    </source>
</evidence>
<keyword evidence="2" id="KW-1003">Cell membrane</keyword>
<comment type="caution">
    <text evidence="8">The sequence shown here is derived from an EMBL/GenBank/DDBJ whole genome shotgun (WGS) entry which is preliminary data.</text>
</comment>
<dbReference type="SUPFAM" id="SSF141868">
    <property type="entry name" value="EAL domain-like"/>
    <property type="match status" value="1"/>
</dbReference>
<dbReference type="PATRIC" id="fig|1656095.3.peg.2390"/>
<organism evidence="8 9">
    <name type="scientific">Franconibacter pulveris</name>
    <dbReference type="NCBI Taxonomy" id="435910"/>
    <lineage>
        <taxon>Bacteria</taxon>
        <taxon>Pseudomonadati</taxon>
        <taxon>Pseudomonadota</taxon>
        <taxon>Gammaproteobacteria</taxon>
        <taxon>Enterobacterales</taxon>
        <taxon>Enterobacteriaceae</taxon>
        <taxon>Franconibacter</taxon>
    </lineage>
</organism>
<feature type="transmembrane region" description="Helical" evidence="6">
    <location>
        <begin position="126"/>
        <end position="149"/>
    </location>
</feature>
<evidence type="ECO:0000256" key="2">
    <source>
        <dbReference type="ARBA" id="ARBA00022475"/>
    </source>
</evidence>
<dbReference type="Pfam" id="PF05231">
    <property type="entry name" value="MASE1"/>
    <property type="match status" value="1"/>
</dbReference>
<dbReference type="SMART" id="SM00267">
    <property type="entry name" value="GGDEF"/>
    <property type="match status" value="1"/>
</dbReference>
<dbReference type="SMART" id="SM00052">
    <property type="entry name" value="EAL"/>
    <property type="match status" value="1"/>
</dbReference>
<dbReference type="GO" id="GO:0005886">
    <property type="term" value="C:plasma membrane"/>
    <property type="evidence" value="ECO:0007669"/>
    <property type="project" value="UniProtKB-SubCell"/>
</dbReference>